<organism evidence="2 3">
    <name type="scientific">Pseudonocardia nematodicida</name>
    <dbReference type="NCBI Taxonomy" id="1206997"/>
    <lineage>
        <taxon>Bacteria</taxon>
        <taxon>Bacillati</taxon>
        <taxon>Actinomycetota</taxon>
        <taxon>Actinomycetes</taxon>
        <taxon>Pseudonocardiales</taxon>
        <taxon>Pseudonocardiaceae</taxon>
        <taxon>Pseudonocardia</taxon>
    </lineage>
</organism>
<name>A0ABV1KEB7_9PSEU</name>
<evidence type="ECO:0000313" key="3">
    <source>
        <dbReference type="Proteomes" id="UP001494902"/>
    </source>
</evidence>
<dbReference type="InterPro" id="IPR036291">
    <property type="entry name" value="NAD(P)-bd_dom_sf"/>
</dbReference>
<comment type="caution">
    <text evidence="2">The sequence shown here is derived from an EMBL/GenBank/DDBJ whole genome shotgun (WGS) entry which is preliminary data.</text>
</comment>
<protein>
    <submittedName>
        <fullName evidence="2">NAD-dependent epimerase/dehydratase</fullName>
    </submittedName>
</protein>
<dbReference type="SUPFAM" id="SSF51735">
    <property type="entry name" value="NAD(P)-binding Rossmann-fold domains"/>
    <property type="match status" value="1"/>
</dbReference>
<feature type="domain" description="NAD-dependent epimerase/dehydratase" evidence="1">
    <location>
        <begin position="8"/>
        <end position="247"/>
    </location>
</feature>
<dbReference type="PANTHER" id="PTHR43245:SF13">
    <property type="entry name" value="UDP-D-APIOSE_UDP-D-XYLOSE SYNTHASE 2"/>
    <property type="match status" value="1"/>
</dbReference>
<dbReference type="Gene3D" id="3.40.50.720">
    <property type="entry name" value="NAD(P)-binding Rossmann-like Domain"/>
    <property type="match status" value="1"/>
</dbReference>
<reference evidence="2 3" key="1">
    <citation type="submission" date="2024-03" db="EMBL/GenBank/DDBJ databases">
        <title>Draft genome sequence of Pseudonocardia nematodicida JCM 31783.</title>
        <authorList>
            <person name="Butdee W."/>
            <person name="Duangmal K."/>
        </authorList>
    </citation>
    <scope>NUCLEOTIDE SEQUENCE [LARGE SCALE GENOMIC DNA]</scope>
    <source>
        <strain evidence="2 3">JCM 31783</strain>
    </source>
</reference>
<dbReference type="EMBL" id="JBEDNQ010000008">
    <property type="protein sequence ID" value="MEQ3552796.1"/>
    <property type="molecule type" value="Genomic_DNA"/>
</dbReference>
<proteinExistence type="predicted"/>
<sequence length="332" mass="34327">MTARRPTVVLLGATGFVGSAVLRELARRDVTVRAVSRGTPVVPPGSRARVEPVSADLAEPGAVAGVVADGDLVIHTVAYIAGAGTWRIGDGDAAAERVNVGVVRDLVEALAHRPGPPAGVVFAGAVSQVGTPDGDVVDGGEPDRPRGGYDRQKLAAEQLLLRAHADGVLRGTSVRLPTVYGYAPDSTARDKGVVSTMVRRAVAGEPITMWHDGTVRRDLLHVSDAASALVRAGDHLDRLGGRHWVLGTGTGTPLGEAFTTVARLVGEHTGAPPVDVVTVDPPAHAESGDFRHVTVDASGFRAATGWRPAVPLDDGLAATVRFVAGDREGALR</sequence>
<dbReference type="InterPro" id="IPR050177">
    <property type="entry name" value="Lipid_A_modif_metabolic_enz"/>
</dbReference>
<dbReference type="PANTHER" id="PTHR43245">
    <property type="entry name" value="BIFUNCTIONAL POLYMYXIN RESISTANCE PROTEIN ARNA"/>
    <property type="match status" value="1"/>
</dbReference>
<dbReference type="RefSeq" id="WP_349299863.1">
    <property type="nucleotide sequence ID" value="NZ_JBEDNQ010000008.1"/>
</dbReference>
<evidence type="ECO:0000259" key="1">
    <source>
        <dbReference type="Pfam" id="PF01370"/>
    </source>
</evidence>
<dbReference type="Proteomes" id="UP001494902">
    <property type="component" value="Unassembled WGS sequence"/>
</dbReference>
<accession>A0ABV1KEB7</accession>
<dbReference type="InterPro" id="IPR001509">
    <property type="entry name" value="Epimerase_deHydtase"/>
</dbReference>
<keyword evidence="3" id="KW-1185">Reference proteome</keyword>
<evidence type="ECO:0000313" key="2">
    <source>
        <dbReference type="EMBL" id="MEQ3552796.1"/>
    </source>
</evidence>
<dbReference type="Pfam" id="PF01370">
    <property type="entry name" value="Epimerase"/>
    <property type="match status" value="1"/>
</dbReference>
<gene>
    <name evidence="2" type="ORF">WIS52_20200</name>
</gene>